<protein>
    <submittedName>
        <fullName evidence="3">Dienelactone hydrolase family protein</fullName>
        <ecNumber evidence="3">3.1.-.-</ecNumber>
    </submittedName>
</protein>
<dbReference type="EMBL" id="JBHLYR010000008">
    <property type="protein sequence ID" value="MFB9990579.1"/>
    <property type="molecule type" value="Genomic_DNA"/>
</dbReference>
<feature type="signal peptide" evidence="1">
    <location>
        <begin position="1"/>
        <end position="22"/>
    </location>
</feature>
<dbReference type="Gene3D" id="3.40.50.1820">
    <property type="entry name" value="alpha/beta hydrolase"/>
    <property type="match status" value="1"/>
</dbReference>
<organism evidence="3 4">
    <name type="scientific">Deinococcus oregonensis</name>
    <dbReference type="NCBI Taxonomy" id="1805970"/>
    <lineage>
        <taxon>Bacteria</taxon>
        <taxon>Thermotogati</taxon>
        <taxon>Deinococcota</taxon>
        <taxon>Deinococci</taxon>
        <taxon>Deinococcales</taxon>
        <taxon>Deinococcaceae</taxon>
        <taxon>Deinococcus</taxon>
    </lineage>
</organism>
<evidence type="ECO:0000256" key="1">
    <source>
        <dbReference type="SAM" id="SignalP"/>
    </source>
</evidence>
<dbReference type="InterPro" id="IPR002925">
    <property type="entry name" value="Dienelactn_hydro"/>
</dbReference>
<feature type="chain" id="PRO_5047105711" evidence="1">
    <location>
        <begin position="23"/>
        <end position="263"/>
    </location>
</feature>
<comment type="caution">
    <text evidence="3">The sequence shown here is derived from an EMBL/GenBank/DDBJ whole genome shotgun (WGS) entry which is preliminary data.</text>
</comment>
<dbReference type="GO" id="GO:0016787">
    <property type="term" value="F:hydrolase activity"/>
    <property type="evidence" value="ECO:0007669"/>
    <property type="project" value="UniProtKB-KW"/>
</dbReference>
<dbReference type="PANTHER" id="PTHR46623:SF6">
    <property type="entry name" value="ALPHA_BETA-HYDROLASES SUPERFAMILY PROTEIN"/>
    <property type="match status" value="1"/>
</dbReference>
<sequence length="263" mass="27974">MLKRTLPALALISLTLIQSGVAQTTPSTALPTTTVAVSEGQDLEIQSGGKAYKSYLAAPPMTTPAIRRPAIILLHSFQGLEPGYRDLVDEMAAAGYVTLALGWQTLETEPSDATVKALVEDGLKALALRPDVNSNAVGLTGFCAGGRYTMLLLPQIKAFKSGVAWYGFPEQGGTALKPQTPSALINDLTAPLLIIHGTKDQPSPVATIYSYAQKLDAANKPFKLSVYQGEPHGFLLAASKIAGTQASRDARRDMLNYFAETLK</sequence>
<dbReference type="EC" id="3.1.-.-" evidence="3"/>
<evidence type="ECO:0000313" key="3">
    <source>
        <dbReference type="EMBL" id="MFB9990579.1"/>
    </source>
</evidence>
<reference evidence="3 4" key="1">
    <citation type="submission" date="2024-09" db="EMBL/GenBank/DDBJ databases">
        <authorList>
            <person name="Sun Q."/>
            <person name="Mori K."/>
        </authorList>
    </citation>
    <scope>NUCLEOTIDE SEQUENCE [LARGE SCALE GENOMIC DNA]</scope>
    <source>
        <strain evidence="3 4">JCM 13503</strain>
    </source>
</reference>
<accession>A0ABV6ASW3</accession>
<proteinExistence type="predicted"/>
<dbReference type="Proteomes" id="UP001589733">
    <property type="component" value="Unassembled WGS sequence"/>
</dbReference>
<dbReference type="PANTHER" id="PTHR46623">
    <property type="entry name" value="CARBOXYMETHYLENEBUTENOLIDASE-RELATED"/>
    <property type="match status" value="1"/>
</dbReference>
<dbReference type="Pfam" id="PF01738">
    <property type="entry name" value="DLH"/>
    <property type="match status" value="1"/>
</dbReference>
<dbReference type="InterPro" id="IPR051049">
    <property type="entry name" value="Dienelactone_hydrolase-like"/>
</dbReference>
<dbReference type="RefSeq" id="WP_380004638.1">
    <property type="nucleotide sequence ID" value="NZ_JBHLYR010000008.1"/>
</dbReference>
<dbReference type="SUPFAM" id="SSF53474">
    <property type="entry name" value="alpha/beta-Hydrolases"/>
    <property type="match status" value="1"/>
</dbReference>
<keyword evidence="3" id="KW-0378">Hydrolase</keyword>
<name>A0ABV6ASW3_9DEIO</name>
<keyword evidence="1" id="KW-0732">Signal</keyword>
<evidence type="ECO:0000313" key="4">
    <source>
        <dbReference type="Proteomes" id="UP001589733"/>
    </source>
</evidence>
<feature type="domain" description="Dienelactone hydrolase" evidence="2">
    <location>
        <begin position="109"/>
        <end position="261"/>
    </location>
</feature>
<dbReference type="InterPro" id="IPR029058">
    <property type="entry name" value="AB_hydrolase_fold"/>
</dbReference>
<keyword evidence="4" id="KW-1185">Reference proteome</keyword>
<evidence type="ECO:0000259" key="2">
    <source>
        <dbReference type="Pfam" id="PF01738"/>
    </source>
</evidence>
<gene>
    <name evidence="3" type="ORF">ACFFLM_01070</name>
</gene>